<accession>A0A6L3SQU7</accession>
<dbReference type="EMBL" id="VZZK01000039">
    <property type="protein sequence ID" value="KAB1074130.1"/>
    <property type="molecule type" value="Genomic_DNA"/>
</dbReference>
<proteinExistence type="predicted"/>
<sequence>MLQRKRNTDRLTMTALLLAAIMANASLVVFVADRLTPKAVAAAPAGSFVAGNENVAAGSVKLAA</sequence>
<name>A0A6L3SQU7_9HYPH</name>
<organism evidence="1 2">
    <name type="scientific">Methylobacterium soli</name>
    <dbReference type="NCBI Taxonomy" id="553447"/>
    <lineage>
        <taxon>Bacteria</taxon>
        <taxon>Pseudomonadati</taxon>
        <taxon>Pseudomonadota</taxon>
        <taxon>Alphaproteobacteria</taxon>
        <taxon>Hyphomicrobiales</taxon>
        <taxon>Methylobacteriaceae</taxon>
        <taxon>Methylobacterium</taxon>
    </lineage>
</organism>
<dbReference type="RefSeq" id="WP_151003963.1">
    <property type="nucleotide sequence ID" value="NZ_BPQY01000253.1"/>
</dbReference>
<evidence type="ECO:0000313" key="1">
    <source>
        <dbReference type="EMBL" id="KAB1074130.1"/>
    </source>
</evidence>
<reference evidence="1 2" key="1">
    <citation type="submission" date="2019-09" db="EMBL/GenBank/DDBJ databases">
        <title>YIM 48816 draft genome.</title>
        <authorList>
            <person name="Jiang L."/>
        </authorList>
    </citation>
    <scope>NUCLEOTIDE SEQUENCE [LARGE SCALE GENOMIC DNA]</scope>
    <source>
        <strain evidence="1 2">YIM 48816</strain>
    </source>
</reference>
<protein>
    <submittedName>
        <fullName evidence="1">Uncharacterized protein</fullName>
    </submittedName>
</protein>
<keyword evidence="2" id="KW-1185">Reference proteome</keyword>
<dbReference type="Proteomes" id="UP000474159">
    <property type="component" value="Unassembled WGS sequence"/>
</dbReference>
<evidence type="ECO:0000313" key="2">
    <source>
        <dbReference type="Proteomes" id="UP000474159"/>
    </source>
</evidence>
<gene>
    <name evidence="1" type="ORF">F6X53_26405</name>
</gene>
<comment type="caution">
    <text evidence="1">The sequence shown here is derived from an EMBL/GenBank/DDBJ whole genome shotgun (WGS) entry which is preliminary data.</text>
</comment>
<dbReference type="AlphaFoldDB" id="A0A6L3SQU7"/>